<dbReference type="AlphaFoldDB" id="A0A384JU09"/>
<dbReference type="OrthoDB" id="5338458at2759"/>
<evidence type="ECO:0000259" key="2">
    <source>
        <dbReference type="Pfam" id="PF11001"/>
    </source>
</evidence>
<reference evidence="3 4" key="1">
    <citation type="journal article" date="2011" name="PLoS Genet.">
        <title>Genomic analysis of the necrotrophic fungal pathogens Sclerotinia sclerotiorum and Botrytis cinerea.</title>
        <authorList>
            <person name="Amselem J."/>
            <person name="Cuomo C.A."/>
            <person name="van Kan J.A."/>
            <person name="Viaud M."/>
            <person name="Benito E.P."/>
            <person name="Couloux A."/>
            <person name="Coutinho P.M."/>
            <person name="de Vries R.P."/>
            <person name="Dyer P.S."/>
            <person name="Fillinger S."/>
            <person name="Fournier E."/>
            <person name="Gout L."/>
            <person name="Hahn M."/>
            <person name="Kohn L."/>
            <person name="Lapalu N."/>
            <person name="Plummer K.M."/>
            <person name="Pradier J.M."/>
            <person name="Quevillon E."/>
            <person name="Sharon A."/>
            <person name="Simon A."/>
            <person name="ten Have A."/>
            <person name="Tudzynski B."/>
            <person name="Tudzynski P."/>
            <person name="Wincker P."/>
            <person name="Andrew M."/>
            <person name="Anthouard V."/>
            <person name="Beever R.E."/>
            <person name="Beffa R."/>
            <person name="Benoit I."/>
            <person name="Bouzid O."/>
            <person name="Brault B."/>
            <person name="Chen Z."/>
            <person name="Choquer M."/>
            <person name="Collemare J."/>
            <person name="Cotton P."/>
            <person name="Danchin E.G."/>
            <person name="Da Silva C."/>
            <person name="Gautier A."/>
            <person name="Giraud C."/>
            <person name="Giraud T."/>
            <person name="Gonzalez C."/>
            <person name="Grossetete S."/>
            <person name="Guldener U."/>
            <person name="Henrissat B."/>
            <person name="Howlett B.J."/>
            <person name="Kodira C."/>
            <person name="Kretschmer M."/>
            <person name="Lappartient A."/>
            <person name="Leroch M."/>
            <person name="Levis C."/>
            <person name="Mauceli E."/>
            <person name="Neuveglise C."/>
            <person name="Oeser B."/>
            <person name="Pearson M."/>
            <person name="Poulain J."/>
            <person name="Poussereau N."/>
            <person name="Quesneville H."/>
            <person name="Rascle C."/>
            <person name="Schumacher J."/>
            <person name="Segurens B."/>
            <person name="Sexton A."/>
            <person name="Silva E."/>
            <person name="Sirven C."/>
            <person name="Soanes D.M."/>
            <person name="Talbot N.J."/>
            <person name="Templeton M."/>
            <person name="Yandava C."/>
            <person name="Yarden O."/>
            <person name="Zeng Q."/>
            <person name="Rollins J.A."/>
            <person name="Lebrun M.H."/>
            <person name="Dickman M."/>
        </authorList>
    </citation>
    <scope>NUCLEOTIDE SEQUENCE [LARGE SCALE GENOMIC DNA]</scope>
    <source>
        <strain evidence="3 4">B05.10</strain>
    </source>
</reference>
<feature type="region of interest" description="Disordered" evidence="1">
    <location>
        <begin position="120"/>
        <end position="198"/>
    </location>
</feature>
<dbReference type="Pfam" id="PF11001">
    <property type="entry name" value="AFUB_07903_YDR124W_hel"/>
    <property type="match status" value="1"/>
</dbReference>
<dbReference type="PANTHER" id="PTHR36102">
    <property type="entry name" value="CHROMOSOME 10, WHOLE GENOME SHOTGUN SEQUENCE"/>
    <property type="match status" value="1"/>
</dbReference>
<dbReference type="GeneID" id="5434797"/>
<keyword evidence="4" id="KW-1185">Reference proteome</keyword>
<dbReference type="InterPro" id="IPR047092">
    <property type="entry name" value="AFUB_07903/YDR124W-like_hel"/>
</dbReference>
<feature type="compositionally biased region" description="Basic and acidic residues" evidence="1">
    <location>
        <begin position="622"/>
        <end position="637"/>
    </location>
</feature>
<evidence type="ECO:0000256" key="1">
    <source>
        <dbReference type="SAM" id="MobiDB-lite"/>
    </source>
</evidence>
<reference evidence="3 4" key="3">
    <citation type="journal article" date="2017" name="Mol. Plant Pathol.">
        <title>A gapless genome sequence of the fungus Botrytis cinerea.</title>
        <authorList>
            <person name="Van Kan J.A."/>
            <person name="Stassen J.H."/>
            <person name="Mosbach A."/>
            <person name="Van Der Lee T.A."/>
            <person name="Faino L."/>
            <person name="Farmer A.D."/>
            <person name="Papasotiriou D.G."/>
            <person name="Zhou S."/>
            <person name="Seidl M.F."/>
            <person name="Cottam E."/>
            <person name="Edel D."/>
            <person name="Hahn M."/>
            <person name="Schwartz D.C."/>
            <person name="Dietrich R.A."/>
            <person name="Widdison S."/>
            <person name="Scalliet G."/>
        </authorList>
    </citation>
    <scope>NUCLEOTIDE SEQUENCE [LARGE SCALE GENOMIC DNA]</scope>
    <source>
        <strain evidence="3 4">B05.10</strain>
    </source>
</reference>
<feature type="compositionally biased region" description="Polar residues" evidence="1">
    <location>
        <begin position="528"/>
        <end position="574"/>
    </location>
</feature>
<gene>
    <name evidence="3" type="ORF">BCIN_10g00660</name>
</gene>
<evidence type="ECO:0000313" key="4">
    <source>
        <dbReference type="Proteomes" id="UP000001798"/>
    </source>
</evidence>
<feature type="region of interest" description="Disordered" evidence="1">
    <location>
        <begin position="467"/>
        <end position="506"/>
    </location>
</feature>
<dbReference type="InterPro" id="IPR021264">
    <property type="entry name" value="AFUB_079030/YDR124W-like"/>
</dbReference>
<dbReference type="PANTHER" id="PTHR36102:SF1">
    <property type="entry name" value="YDR124W-LIKE HELICAL BUNDLE DOMAIN-CONTAINING PROTEIN"/>
    <property type="match status" value="1"/>
</dbReference>
<sequence>MVQHENPMQSRDCYGRESWLNTAERPFDCSQPSLTEPRLTPITPHRPHPHELALTVEEALRSCARIPVKEFAVIAILDDGREVNYTSQTLKNFQPRIFSPHLKNDFHKSVQRAALDASFSNSTSYNPESGYSDFSMDSAPGMRRLAGNDSGSGKRRRHRQLRQSSEDSDDDDSTGSKKTKRYHHQYDDSSEDTPSPIVERKTMLLRIGDEEEVTKFYSCRFKDMQQASCKVMGKAFVKLVEPRKQTHYPYTKGADKAPPWWPATSGDLSVRHREPDHLLKPERIRLLVHILRMIIEPYHKQCSAVQKLNLNVKKLEEVTMEAMSNWFTEKDHPENSAKKPFLKEIFKVARMEEQYKNGERDPDTYISVMYGDRNGAEISDDEPDEGMKLEDDDLQSQEIEASSMIMTPNSSVSPSIIHVQQAQQGPPSNHQREHDNVYAPARHVSVRYNPQHEDHMQNSSYINNATGYVPRVSFNDPSSSSLQDQPQRSMSTSMSTSMSPAQYQNSQQASVSWTPSFFSNPSPASSFYTTSPQSQSFTSNSPQPFSSNTYQLPPPNSQSVLPSHSIGHSVQSSYDGLPHRSQYDTTPQLGSQLRTGSLGHPHQLPTHQHHGGFDFLDSNNYAHHDSDLKQDPNIHQG</sequence>
<dbReference type="KEGG" id="bfu:BCIN_10g00660"/>
<reference evidence="3 4" key="2">
    <citation type="journal article" date="2012" name="Eukaryot. Cell">
        <title>Genome update of Botrytis cinerea strains B05.10 and T4.</title>
        <authorList>
            <person name="Staats M."/>
            <person name="van Kan J.A."/>
        </authorList>
    </citation>
    <scope>NUCLEOTIDE SEQUENCE [LARGE SCALE GENOMIC DNA]</scope>
    <source>
        <strain evidence="3 4">B05.10</strain>
    </source>
</reference>
<dbReference type="VEuPathDB" id="FungiDB:Bcin10g00660"/>
<accession>A0A384JU09</accession>
<feature type="domain" description="Subtelomeric hrmA-associated cluster protein AFUB-079030/YDR124W-like helical bundle" evidence="2">
    <location>
        <begin position="206"/>
        <end position="351"/>
    </location>
</feature>
<feature type="compositionally biased region" description="Low complexity" evidence="1">
    <location>
        <begin position="489"/>
        <end position="499"/>
    </location>
</feature>
<feature type="compositionally biased region" description="Polar residues" evidence="1">
    <location>
        <begin position="120"/>
        <end position="129"/>
    </location>
</feature>
<organism evidence="3 4">
    <name type="scientific">Botryotinia fuckeliana (strain B05.10)</name>
    <name type="common">Noble rot fungus</name>
    <name type="synonym">Botrytis cinerea</name>
    <dbReference type="NCBI Taxonomy" id="332648"/>
    <lineage>
        <taxon>Eukaryota</taxon>
        <taxon>Fungi</taxon>
        <taxon>Dikarya</taxon>
        <taxon>Ascomycota</taxon>
        <taxon>Pezizomycotina</taxon>
        <taxon>Leotiomycetes</taxon>
        <taxon>Helotiales</taxon>
        <taxon>Sclerotiniaceae</taxon>
        <taxon>Botrytis</taxon>
    </lineage>
</organism>
<dbReference type="EMBL" id="CP009814">
    <property type="protein sequence ID" value="ATZ54043.1"/>
    <property type="molecule type" value="Genomic_DNA"/>
</dbReference>
<proteinExistence type="predicted"/>
<feature type="region of interest" description="Disordered" evidence="1">
    <location>
        <begin position="522"/>
        <end position="637"/>
    </location>
</feature>
<evidence type="ECO:0000313" key="3">
    <source>
        <dbReference type="EMBL" id="ATZ54043.1"/>
    </source>
</evidence>
<dbReference type="RefSeq" id="XP_024551198.1">
    <property type="nucleotide sequence ID" value="XM_024695404.1"/>
</dbReference>
<dbReference type="Proteomes" id="UP000001798">
    <property type="component" value="Chromosome 10"/>
</dbReference>
<protein>
    <recommendedName>
        <fullName evidence="2">Subtelomeric hrmA-associated cluster protein AFUB-079030/YDR124W-like helical bundle domain-containing protein</fullName>
    </recommendedName>
</protein>
<dbReference type="OMA" id="KAPPWWP"/>
<name>A0A384JU09_BOTFB</name>
<feature type="compositionally biased region" description="Polar residues" evidence="1">
    <location>
        <begin position="583"/>
        <end position="595"/>
    </location>
</feature>